<feature type="transmembrane region" description="Helical" evidence="1">
    <location>
        <begin position="230"/>
        <end position="251"/>
    </location>
</feature>
<dbReference type="EMBL" id="QXJM01000039">
    <property type="protein sequence ID" value="RIE01727.1"/>
    <property type="molecule type" value="Genomic_DNA"/>
</dbReference>
<protein>
    <submittedName>
        <fullName evidence="2">ABC transporter permease</fullName>
    </submittedName>
</protein>
<feature type="transmembrane region" description="Helical" evidence="1">
    <location>
        <begin position="72"/>
        <end position="93"/>
    </location>
</feature>
<dbReference type="RefSeq" id="WP_119149789.1">
    <property type="nucleotide sequence ID" value="NZ_JBHSOV010000032.1"/>
</dbReference>
<organism evidence="2 3">
    <name type="scientific">Cohnella faecalis</name>
    <dbReference type="NCBI Taxonomy" id="2315694"/>
    <lineage>
        <taxon>Bacteria</taxon>
        <taxon>Bacillati</taxon>
        <taxon>Bacillota</taxon>
        <taxon>Bacilli</taxon>
        <taxon>Bacillales</taxon>
        <taxon>Paenibacillaceae</taxon>
        <taxon>Cohnella</taxon>
    </lineage>
</organism>
<evidence type="ECO:0000256" key="1">
    <source>
        <dbReference type="SAM" id="Phobius"/>
    </source>
</evidence>
<feature type="transmembrane region" description="Helical" evidence="1">
    <location>
        <begin position="183"/>
        <end position="202"/>
    </location>
</feature>
<feature type="transmembrane region" description="Helical" evidence="1">
    <location>
        <begin position="21"/>
        <end position="42"/>
    </location>
</feature>
<dbReference type="AlphaFoldDB" id="A0A398CP98"/>
<dbReference type="OrthoDB" id="4187110at2"/>
<evidence type="ECO:0000313" key="2">
    <source>
        <dbReference type="EMBL" id="RIE01727.1"/>
    </source>
</evidence>
<keyword evidence="1" id="KW-0472">Membrane</keyword>
<feature type="transmembrane region" description="Helical" evidence="1">
    <location>
        <begin position="151"/>
        <end position="176"/>
    </location>
</feature>
<sequence length="259" mass="27799">MSAWLLLFRKEMLENARNYKWVWIPLVFVLLGISNPISTYYMPQILKAGGVAEEAAKLIPVPASAEIMAKSLSQYGTLGLLVLALSFMGTVAGERQSGSAIMVLVKPVSHASYILAKWFGMTVLTLAAVGLGQLGAWYYTNVLFEDVSFQAVWSSCLVYALWLLFVNTVTLLLSCLLKSQSGIAFLSLGAAAVISLLTQLFGDAMSWSPSRLTGEASRILLEGPGGSQDLWLVVGAAVAIIAALLFGAVAASKRMWVKA</sequence>
<feature type="transmembrane region" description="Helical" evidence="1">
    <location>
        <begin position="114"/>
        <end position="139"/>
    </location>
</feature>
<dbReference type="Proteomes" id="UP000266340">
    <property type="component" value="Unassembled WGS sequence"/>
</dbReference>
<keyword evidence="1" id="KW-1133">Transmembrane helix</keyword>
<comment type="caution">
    <text evidence="2">The sequence shown here is derived from an EMBL/GenBank/DDBJ whole genome shotgun (WGS) entry which is preliminary data.</text>
</comment>
<dbReference type="Pfam" id="PF12679">
    <property type="entry name" value="ABC2_membrane_2"/>
    <property type="match status" value="1"/>
</dbReference>
<keyword evidence="1" id="KW-0812">Transmembrane</keyword>
<evidence type="ECO:0000313" key="3">
    <source>
        <dbReference type="Proteomes" id="UP000266340"/>
    </source>
</evidence>
<accession>A0A398CP98</accession>
<proteinExistence type="predicted"/>
<dbReference type="GO" id="GO:0140359">
    <property type="term" value="F:ABC-type transporter activity"/>
    <property type="evidence" value="ECO:0007669"/>
    <property type="project" value="InterPro"/>
</dbReference>
<keyword evidence="3" id="KW-1185">Reference proteome</keyword>
<reference evidence="2 3" key="1">
    <citation type="submission" date="2018-09" db="EMBL/GenBank/DDBJ databases">
        <title>Cohnella cavernae sp. nov., isolated from a karst cave.</title>
        <authorList>
            <person name="Zhu H."/>
        </authorList>
    </citation>
    <scope>NUCLEOTIDE SEQUENCE [LARGE SCALE GENOMIC DNA]</scope>
    <source>
        <strain evidence="2 3">K2E09-144</strain>
    </source>
</reference>
<name>A0A398CP98_9BACL</name>
<gene>
    <name evidence="2" type="ORF">D3H35_13035</name>
</gene>
<dbReference type="GO" id="GO:0005886">
    <property type="term" value="C:plasma membrane"/>
    <property type="evidence" value="ECO:0007669"/>
    <property type="project" value="UniProtKB-SubCell"/>
</dbReference>